<accession>A0A679FP28</accession>
<proteinExistence type="predicted"/>
<evidence type="ECO:0000313" key="3">
    <source>
        <dbReference type="Proteomes" id="UP000501421"/>
    </source>
</evidence>
<protein>
    <submittedName>
        <fullName evidence="2">Uncharacterized protein</fullName>
    </submittedName>
</protein>
<name>A0A679FP28_9BACL</name>
<dbReference type="AlphaFoldDB" id="A0A679FP28"/>
<gene>
    <name evidence="2" type="ORF">GsuE55_31950</name>
</gene>
<feature type="compositionally biased region" description="Basic and acidic residues" evidence="1">
    <location>
        <begin position="31"/>
        <end position="45"/>
    </location>
</feature>
<reference evidence="3" key="1">
    <citation type="journal article" date="2020" name="Microbiol. Resour. Announc.">
        <title>Complete Genome Sequence of Geobacillus sp. Strain E55-1, Isolated from Mine Geyser in Japan.</title>
        <authorList>
            <person name="Miyazaki K."/>
            <person name="Hase E."/>
            <person name="Tokito N."/>
        </authorList>
    </citation>
    <scope>NUCLEOTIDE SEQUENCE [LARGE SCALE GENOMIC DNA]</scope>
    <source>
        <strain evidence="3">E55-1</strain>
    </source>
</reference>
<dbReference type="Proteomes" id="UP000501421">
    <property type="component" value="Chromosome"/>
</dbReference>
<evidence type="ECO:0000256" key="1">
    <source>
        <dbReference type="SAM" id="MobiDB-lite"/>
    </source>
</evidence>
<dbReference type="EMBL" id="AP022557">
    <property type="protein sequence ID" value="BBW98362.1"/>
    <property type="molecule type" value="Genomic_DNA"/>
</dbReference>
<keyword evidence="3" id="KW-1185">Reference proteome</keyword>
<feature type="region of interest" description="Disordered" evidence="1">
    <location>
        <begin position="1"/>
        <end position="45"/>
    </location>
</feature>
<sequence length="45" mass="5160">MQEDDYVLNGVTMKETDEFEPECSNRPSGKGHLEVDAKNWNTSKE</sequence>
<evidence type="ECO:0000313" key="2">
    <source>
        <dbReference type="EMBL" id="BBW98362.1"/>
    </source>
</evidence>
<organism evidence="2 3">
    <name type="scientific">Geobacillus subterraneus</name>
    <dbReference type="NCBI Taxonomy" id="129338"/>
    <lineage>
        <taxon>Bacteria</taxon>
        <taxon>Bacillati</taxon>
        <taxon>Bacillota</taxon>
        <taxon>Bacilli</taxon>
        <taxon>Bacillales</taxon>
        <taxon>Anoxybacillaceae</taxon>
        <taxon>Geobacillus</taxon>
    </lineage>
</organism>